<keyword evidence="2" id="KW-1185">Reference proteome</keyword>
<name>A0ABW0AHS7_9ACTN</name>
<gene>
    <name evidence="1" type="ORF">ACFPRH_16070</name>
</gene>
<dbReference type="RefSeq" id="WP_381734165.1">
    <property type="nucleotide sequence ID" value="NZ_JBHSKP010000009.1"/>
</dbReference>
<dbReference type="EMBL" id="JBHSKP010000009">
    <property type="protein sequence ID" value="MFC5153252.1"/>
    <property type="molecule type" value="Genomic_DNA"/>
</dbReference>
<evidence type="ECO:0000313" key="1">
    <source>
        <dbReference type="EMBL" id="MFC5153252.1"/>
    </source>
</evidence>
<accession>A0ABW0AHS7</accession>
<proteinExistence type="predicted"/>
<organism evidence="1 2">
    <name type="scientific">Streptomyces amakusaensis</name>
    <dbReference type="NCBI Taxonomy" id="67271"/>
    <lineage>
        <taxon>Bacteria</taxon>
        <taxon>Bacillati</taxon>
        <taxon>Actinomycetota</taxon>
        <taxon>Actinomycetes</taxon>
        <taxon>Kitasatosporales</taxon>
        <taxon>Streptomycetaceae</taxon>
        <taxon>Streptomyces</taxon>
    </lineage>
</organism>
<dbReference type="Proteomes" id="UP001596160">
    <property type="component" value="Unassembled WGS sequence"/>
</dbReference>
<reference evidence="2" key="1">
    <citation type="journal article" date="2019" name="Int. J. Syst. Evol. Microbiol.">
        <title>The Global Catalogue of Microorganisms (GCM) 10K type strain sequencing project: providing services to taxonomists for standard genome sequencing and annotation.</title>
        <authorList>
            <consortium name="The Broad Institute Genomics Platform"/>
            <consortium name="The Broad Institute Genome Sequencing Center for Infectious Disease"/>
            <person name="Wu L."/>
            <person name="Ma J."/>
        </authorList>
    </citation>
    <scope>NUCLEOTIDE SEQUENCE [LARGE SCALE GENOMIC DNA]</scope>
    <source>
        <strain evidence="2">PCU 266</strain>
    </source>
</reference>
<protein>
    <submittedName>
        <fullName evidence="1">Uncharacterized protein</fullName>
    </submittedName>
</protein>
<evidence type="ECO:0000313" key="2">
    <source>
        <dbReference type="Proteomes" id="UP001596160"/>
    </source>
</evidence>
<comment type="caution">
    <text evidence="1">The sequence shown here is derived from an EMBL/GenBank/DDBJ whole genome shotgun (WGS) entry which is preliminary data.</text>
</comment>
<sequence>MSKRTNRNSDSGPIFSLSEVSAMHLLVVDWDYFFPTPAAGGPQGPHDDLFKWAVAEDEFHTETIWEARHRDFTAAGVELPQVTGWRGFWRRFRFSAGTVLVYADSNAWAGLLWPSDLGRAEEHWDSVHLYDAHHDAGYRQNHRSFEQWRTSGDGIRCESWMLAHHWAGASLHVRFPPWRQSLDRPREEPLVPVDMTIDDGQPPTAAFDLVFVCRSGAWVPPWCDGAFTEFLHSAPLPKTVFGRNRWVHPRPDPARMAKVKRGLYAKVEEMNRAGVGEAPGGGRE</sequence>